<accession>A0AAW1SFA0</accession>
<comment type="caution">
    <text evidence="1">The sequence shown here is derived from an EMBL/GenBank/DDBJ whole genome shotgun (WGS) entry which is preliminary data.</text>
</comment>
<gene>
    <name evidence="1" type="ORF">WJX74_000637</name>
</gene>
<name>A0AAW1SFA0_9CHLO</name>
<sequence length="73" mass="7940">MMSAGEGEPSKAQEWAGELAEHFLQNLEESQRQMGSTSWEFLASPALQLDMADATGGLSDEEDYQEEAAACAR</sequence>
<organism evidence="1 2">
    <name type="scientific">Apatococcus lobatus</name>
    <dbReference type="NCBI Taxonomy" id="904363"/>
    <lineage>
        <taxon>Eukaryota</taxon>
        <taxon>Viridiplantae</taxon>
        <taxon>Chlorophyta</taxon>
        <taxon>core chlorophytes</taxon>
        <taxon>Trebouxiophyceae</taxon>
        <taxon>Chlorellales</taxon>
        <taxon>Chlorellaceae</taxon>
        <taxon>Apatococcus</taxon>
    </lineage>
</organism>
<evidence type="ECO:0000313" key="2">
    <source>
        <dbReference type="Proteomes" id="UP001438707"/>
    </source>
</evidence>
<protein>
    <submittedName>
        <fullName evidence="1">Uncharacterized protein</fullName>
    </submittedName>
</protein>
<keyword evidence="2" id="KW-1185">Reference proteome</keyword>
<dbReference type="Proteomes" id="UP001438707">
    <property type="component" value="Unassembled WGS sequence"/>
</dbReference>
<reference evidence="1 2" key="1">
    <citation type="journal article" date="2024" name="Nat. Commun.">
        <title>Phylogenomics reveals the evolutionary origins of lichenization in chlorophyte algae.</title>
        <authorList>
            <person name="Puginier C."/>
            <person name="Libourel C."/>
            <person name="Otte J."/>
            <person name="Skaloud P."/>
            <person name="Haon M."/>
            <person name="Grisel S."/>
            <person name="Petersen M."/>
            <person name="Berrin J.G."/>
            <person name="Delaux P.M."/>
            <person name="Dal Grande F."/>
            <person name="Keller J."/>
        </authorList>
    </citation>
    <scope>NUCLEOTIDE SEQUENCE [LARGE SCALE GENOMIC DNA]</scope>
    <source>
        <strain evidence="1 2">SAG 2145</strain>
    </source>
</reference>
<dbReference type="AlphaFoldDB" id="A0AAW1SFA0"/>
<proteinExistence type="predicted"/>
<evidence type="ECO:0000313" key="1">
    <source>
        <dbReference type="EMBL" id="KAK9844311.1"/>
    </source>
</evidence>
<dbReference type="EMBL" id="JALJOS010000001">
    <property type="protein sequence ID" value="KAK9844311.1"/>
    <property type="molecule type" value="Genomic_DNA"/>
</dbReference>